<name>A0A8X6T404_NEPPI</name>
<keyword evidence="2" id="KW-1185">Reference proteome</keyword>
<comment type="caution">
    <text evidence="1">The sequence shown here is derived from an EMBL/GenBank/DDBJ whole genome shotgun (WGS) entry which is preliminary data.</text>
</comment>
<reference evidence="1" key="1">
    <citation type="submission" date="2020-08" db="EMBL/GenBank/DDBJ databases">
        <title>Multicomponent nature underlies the extraordinary mechanical properties of spider dragline silk.</title>
        <authorList>
            <person name="Kono N."/>
            <person name="Nakamura H."/>
            <person name="Mori M."/>
            <person name="Yoshida Y."/>
            <person name="Ohtoshi R."/>
            <person name="Malay A.D."/>
            <person name="Moran D.A.P."/>
            <person name="Tomita M."/>
            <person name="Numata K."/>
            <person name="Arakawa K."/>
        </authorList>
    </citation>
    <scope>NUCLEOTIDE SEQUENCE</scope>
</reference>
<protein>
    <submittedName>
        <fullName evidence="1">Uncharacterized protein</fullName>
    </submittedName>
</protein>
<dbReference type="Pfam" id="PF05380">
    <property type="entry name" value="Peptidase_A17"/>
    <property type="match status" value="1"/>
</dbReference>
<dbReference type="AlphaFoldDB" id="A0A8X6T404"/>
<organism evidence="1 2">
    <name type="scientific">Nephila pilipes</name>
    <name type="common">Giant wood spider</name>
    <name type="synonym">Nephila maculata</name>
    <dbReference type="NCBI Taxonomy" id="299642"/>
    <lineage>
        <taxon>Eukaryota</taxon>
        <taxon>Metazoa</taxon>
        <taxon>Ecdysozoa</taxon>
        <taxon>Arthropoda</taxon>
        <taxon>Chelicerata</taxon>
        <taxon>Arachnida</taxon>
        <taxon>Araneae</taxon>
        <taxon>Araneomorphae</taxon>
        <taxon>Entelegynae</taxon>
        <taxon>Araneoidea</taxon>
        <taxon>Nephilidae</taxon>
        <taxon>Nephila</taxon>
    </lineage>
</organism>
<dbReference type="EMBL" id="BMAW01002351">
    <property type="protein sequence ID" value="GFS78128.1"/>
    <property type="molecule type" value="Genomic_DNA"/>
</dbReference>
<evidence type="ECO:0000313" key="1">
    <source>
        <dbReference type="EMBL" id="GFS78128.1"/>
    </source>
</evidence>
<dbReference type="Proteomes" id="UP000887013">
    <property type="component" value="Unassembled WGS sequence"/>
</dbReference>
<dbReference type="InterPro" id="IPR008042">
    <property type="entry name" value="Retrotrans_Pao"/>
</dbReference>
<dbReference type="OrthoDB" id="6428732at2759"/>
<dbReference type="PANTHER" id="PTHR47331">
    <property type="entry name" value="PHD-TYPE DOMAIN-CONTAINING PROTEIN"/>
    <property type="match status" value="1"/>
</dbReference>
<accession>A0A8X6T404</accession>
<proteinExistence type="predicted"/>
<sequence length="116" mass="13370">MRPMYIQLVTAKTRLATIQRSRIPRIELLGAVIGARLGATIFEALKLQLNTYYWTDSLTDLNWIMNNEPWNSFVGNMVKEVRILINLQNWKHLPGEMNPSDLPSCSCSYSQILESR</sequence>
<gene>
    <name evidence="1" type="primary">AVEN_123000_1</name>
    <name evidence="1" type="ORF">NPIL_213611</name>
</gene>
<evidence type="ECO:0000313" key="2">
    <source>
        <dbReference type="Proteomes" id="UP000887013"/>
    </source>
</evidence>